<evidence type="ECO:0000256" key="1">
    <source>
        <dbReference type="ARBA" id="ARBA00022468"/>
    </source>
</evidence>
<dbReference type="EMBL" id="VWZI01011131">
    <property type="protein sequence ID" value="NXG46708.1"/>
    <property type="molecule type" value="Genomic_DNA"/>
</dbReference>
<dbReference type="Gene3D" id="2.20.70.10">
    <property type="match status" value="1"/>
</dbReference>
<dbReference type="SUPFAM" id="SSF51045">
    <property type="entry name" value="WW domain"/>
    <property type="match status" value="1"/>
</dbReference>
<dbReference type="InterPro" id="IPR001202">
    <property type="entry name" value="WW_dom"/>
</dbReference>
<dbReference type="CDD" id="cd00201">
    <property type="entry name" value="WW"/>
    <property type="match status" value="1"/>
</dbReference>
<dbReference type="AlphaFoldDB" id="A0A7K9C3L3"/>
<feature type="non-terminal residue" evidence="4">
    <location>
        <position position="1"/>
    </location>
</feature>
<dbReference type="Pfam" id="PF00397">
    <property type="entry name" value="WW"/>
    <property type="match status" value="1"/>
</dbReference>
<feature type="region of interest" description="Disordered" evidence="2">
    <location>
        <begin position="81"/>
        <end position="105"/>
    </location>
</feature>
<dbReference type="PANTHER" id="PTHR23176:SF104">
    <property type="entry name" value="RHO GTPASE-ACTIVATING PROTEIN 27"/>
    <property type="match status" value="1"/>
</dbReference>
<evidence type="ECO:0000259" key="3">
    <source>
        <dbReference type="PROSITE" id="PS50020"/>
    </source>
</evidence>
<dbReference type="InterPro" id="IPR050729">
    <property type="entry name" value="Rho-GAP"/>
</dbReference>
<evidence type="ECO:0000313" key="5">
    <source>
        <dbReference type="Proteomes" id="UP000574528"/>
    </source>
</evidence>
<proteinExistence type="predicted"/>
<evidence type="ECO:0000256" key="2">
    <source>
        <dbReference type="SAM" id="MobiDB-lite"/>
    </source>
</evidence>
<feature type="non-terminal residue" evidence="4">
    <location>
        <position position="138"/>
    </location>
</feature>
<dbReference type="GO" id="GO:0005737">
    <property type="term" value="C:cytoplasm"/>
    <property type="evidence" value="ECO:0007669"/>
    <property type="project" value="TreeGrafter"/>
</dbReference>
<reference evidence="4 5" key="1">
    <citation type="submission" date="2019-09" db="EMBL/GenBank/DDBJ databases">
        <title>Bird 10,000 Genomes (B10K) Project - Family phase.</title>
        <authorList>
            <person name="Zhang G."/>
        </authorList>
    </citation>
    <scope>NUCLEOTIDE SEQUENCE [LARGE SCALE GENOMIC DNA]</scope>
    <source>
        <strain evidence="4">B10K-DU-001-24</strain>
        <tissue evidence="4">Muscle</tissue>
    </source>
</reference>
<evidence type="ECO:0000313" key="4">
    <source>
        <dbReference type="EMBL" id="NXG46708.1"/>
    </source>
</evidence>
<gene>
    <name evidence="4" type="primary">Arhgap27_1</name>
    <name evidence="4" type="ORF">PSIHAE_R15027</name>
</gene>
<dbReference type="GO" id="GO:0005096">
    <property type="term" value="F:GTPase activator activity"/>
    <property type="evidence" value="ECO:0007669"/>
    <property type="project" value="UniProtKB-KW"/>
</dbReference>
<protein>
    <submittedName>
        <fullName evidence="4">RHG27 protein</fullName>
    </submittedName>
</protein>
<name>A0A7K9C3L3_9PICI</name>
<dbReference type="Proteomes" id="UP000574528">
    <property type="component" value="Unassembled WGS sequence"/>
</dbReference>
<accession>A0A7K9C3L3</accession>
<dbReference type="PANTHER" id="PTHR23176">
    <property type="entry name" value="RHO/RAC/CDC GTPASE-ACTIVATING PROTEIN"/>
    <property type="match status" value="1"/>
</dbReference>
<dbReference type="PROSITE" id="PS01159">
    <property type="entry name" value="WW_DOMAIN_1"/>
    <property type="match status" value="1"/>
</dbReference>
<feature type="region of interest" description="Disordered" evidence="2">
    <location>
        <begin position="1"/>
        <end position="66"/>
    </location>
</feature>
<keyword evidence="1" id="KW-0343">GTPase activation</keyword>
<dbReference type="OrthoDB" id="191651at2759"/>
<dbReference type="InterPro" id="IPR036020">
    <property type="entry name" value="WW_dom_sf"/>
</dbReference>
<dbReference type="SMART" id="SM00456">
    <property type="entry name" value="WW"/>
    <property type="match status" value="1"/>
</dbReference>
<comment type="caution">
    <text evidence="4">The sequence shown here is derived from an EMBL/GenBank/DDBJ whole genome shotgun (WGS) entry which is preliminary data.</text>
</comment>
<organism evidence="4 5">
    <name type="scientific">Psilopogon haemacephalus</name>
    <name type="common">coppersmith barbet</name>
    <dbReference type="NCBI Taxonomy" id="2585815"/>
    <lineage>
        <taxon>Eukaryota</taxon>
        <taxon>Metazoa</taxon>
        <taxon>Chordata</taxon>
        <taxon>Craniata</taxon>
        <taxon>Vertebrata</taxon>
        <taxon>Euteleostomi</taxon>
        <taxon>Archelosauria</taxon>
        <taxon>Archosauria</taxon>
        <taxon>Dinosauria</taxon>
        <taxon>Saurischia</taxon>
        <taxon>Theropoda</taxon>
        <taxon>Coelurosauria</taxon>
        <taxon>Aves</taxon>
        <taxon>Neognathae</taxon>
        <taxon>Neoaves</taxon>
        <taxon>Telluraves</taxon>
        <taxon>Coraciimorphae</taxon>
        <taxon>Piciformes</taxon>
        <taxon>Megalaimidae</taxon>
        <taxon>Psilopogon</taxon>
    </lineage>
</organism>
<keyword evidence="5" id="KW-1185">Reference proteome</keyword>
<sequence>LARVAPGPQGATTAGLCGHPPGHARPLGKSHSETLYAPGQDREVAKRCPGSSLVTQAGKEPEEPPAPIYLNLQELREEAAAAAAAAAAASSSSAPEEAPSSPWDWETYRDAESGLLFYYNPGTGETTWDCPFGQAEDA</sequence>
<feature type="compositionally biased region" description="Low complexity" evidence="2">
    <location>
        <begin position="81"/>
        <end position="102"/>
    </location>
</feature>
<feature type="domain" description="WW" evidence="3">
    <location>
        <begin position="99"/>
        <end position="133"/>
    </location>
</feature>
<dbReference type="PROSITE" id="PS50020">
    <property type="entry name" value="WW_DOMAIN_2"/>
    <property type="match status" value="1"/>
</dbReference>